<evidence type="ECO:0000313" key="3">
    <source>
        <dbReference type="Proteomes" id="UP000473091"/>
    </source>
</evidence>
<gene>
    <name evidence="2" type="ORF">F0Q01_10640</name>
</gene>
<reference evidence="2 3" key="1">
    <citation type="submission" date="2019-09" db="EMBL/GenBank/DDBJ databases">
        <authorList>
            <person name="Pidcock S.E."/>
            <person name="Huws S.A."/>
        </authorList>
    </citation>
    <scope>NUCLEOTIDE SEQUENCE [LARGE SCALE GENOMIC DNA]</scope>
    <source>
        <strain evidence="2 3">MZ8</strain>
    </source>
</reference>
<proteinExistence type="inferred from homology"/>
<comment type="similarity">
    <text evidence="1">Belongs to the phD/YefM antitoxin family.</text>
</comment>
<dbReference type="AlphaFoldDB" id="A0A6M0LK49"/>
<dbReference type="Proteomes" id="UP000473091">
    <property type="component" value="Unassembled WGS sequence"/>
</dbReference>
<comment type="caution">
    <text evidence="2">The sequence shown here is derived from an EMBL/GenBank/DDBJ whole genome shotgun (WGS) entry which is preliminary data.</text>
</comment>
<accession>A0A6M0LK49</accession>
<dbReference type="RefSeq" id="WP_090488793.1">
    <property type="nucleotide sequence ID" value="NZ_VTVE01000003.1"/>
</dbReference>
<organism evidence="2 3">
    <name type="scientific">Pseudobutyrivibrio xylanivorans</name>
    <dbReference type="NCBI Taxonomy" id="185007"/>
    <lineage>
        <taxon>Bacteria</taxon>
        <taxon>Bacillati</taxon>
        <taxon>Bacillota</taxon>
        <taxon>Clostridia</taxon>
        <taxon>Lachnospirales</taxon>
        <taxon>Lachnospiraceae</taxon>
        <taxon>Pseudobutyrivibrio</taxon>
    </lineage>
</organism>
<dbReference type="SUPFAM" id="SSF143120">
    <property type="entry name" value="YefM-like"/>
    <property type="match status" value="1"/>
</dbReference>
<dbReference type="InterPro" id="IPR036165">
    <property type="entry name" value="YefM-like_sf"/>
</dbReference>
<reference evidence="2 3" key="2">
    <citation type="submission" date="2020-03" db="EMBL/GenBank/DDBJ databases">
        <title>Investigating the evolutionary divergence of the Butyrivibrio group.</title>
        <authorList>
            <person name="Skvortsov T."/>
            <person name="Santos F.G."/>
            <person name="Ting K.S."/>
            <person name="Creevey C.J."/>
        </authorList>
    </citation>
    <scope>NUCLEOTIDE SEQUENCE [LARGE SCALE GENOMIC DNA]</scope>
    <source>
        <strain evidence="2 3">MZ8</strain>
    </source>
</reference>
<dbReference type="EMBL" id="VTVE01000003">
    <property type="protein sequence ID" value="NEX02333.1"/>
    <property type="molecule type" value="Genomic_DNA"/>
</dbReference>
<evidence type="ECO:0000313" key="2">
    <source>
        <dbReference type="EMBL" id="NEX02333.1"/>
    </source>
</evidence>
<protein>
    <submittedName>
        <fullName evidence="2">Prevent-host-death protein</fullName>
    </submittedName>
</protein>
<sequence>MPNIKPISDLRNYTEVLNEVDNTSRVYLTRNGRGEYAILKMEEIDELDKYRAAYSLFSHLKKAEERASSEGWIDDDDLDELIGE</sequence>
<evidence type="ECO:0000256" key="1">
    <source>
        <dbReference type="ARBA" id="ARBA00009981"/>
    </source>
</evidence>
<name>A0A6M0LK49_PSEXY</name>